<evidence type="ECO:0000313" key="2">
    <source>
        <dbReference type="Proteomes" id="UP000198619"/>
    </source>
</evidence>
<dbReference type="AlphaFoldDB" id="A0A1I1B4Y5"/>
<accession>A0A1I1B4Y5</accession>
<dbReference type="Proteomes" id="UP000198619">
    <property type="component" value="Unassembled WGS sequence"/>
</dbReference>
<dbReference type="EMBL" id="FOKI01000061">
    <property type="protein sequence ID" value="SFB44822.1"/>
    <property type="molecule type" value="Genomic_DNA"/>
</dbReference>
<sequence length="26" mass="3132">MEKKRFARKFSEDQRVSFVKEVLESG</sequence>
<gene>
    <name evidence="1" type="ORF">SAMN04488528_106115</name>
</gene>
<organism evidence="1 2">
    <name type="scientific">Clostridium frigidicarnis</name>
    <dbReference type="NCBI Taxonomy" id="84698"/>
    <lineage>
        <taxon>Bacteria</taxon>
        <taxon>Bacillati</taxon>
        <taxon>Bacillota</taxon>
        <taxon>Clostridia</taxon>
        <taxon>Eubacteriales</taxon>
        <taxon>Clostridiaceae</taxon>
        <taxon>Clostridium</taxon>
    </lineage>
</organism>
<proteinExistence type="predicted"/>
<protein>
    <submittedName>
        <fullName evidence="1">Uncharacterized protein</fullName>
    </submittedName>
</protein>
<evidence type="ECO:0000313" key="1">
    <source>
        <dbReference type="EMBL" id="SFB44822.1"/>
    </source>
</evidence>
<keyword evidence="2" id="KW-1185">Reference proteome</keyword>
<reference evidence="1 2" key="1">
    <citation type="submission" date="2016-10" db="EMBL/GenBank/DDBJ databases">
        <authorList>
            <person name="de Groot N.N."/>
        </authorList>
    </citation>
    <scope>NUCLEOTIDE SEQUENCE [LARGE SCALE GENOMIC DNA]</scope>
    <source>
        <strain evidence="1 2">DSM 12271</strain>
    </source>
</reference>
<feature type="non-terminal residue" evidence="1">
    <location>
        <position position="26"/>
    </location>
</feature>
<name>A0A1I1B4Y5_9CLOT</name>